<dbReference type="Proteomes" id="UP000250572">
    <property type="component" value="Unassembled WGS sequence"/>
</dbReference>
<reference evidence="2 3" key="1">
    <citation type="journal article" date="2018" name="G3 (Bethesda)">
        <title>A High-Quality Reference Genome for the Invasive Mosquitofish Gambusia affinis Using a Chicago Library.</title>
        <authorList>
            <person name="Hoffberg S.L."/>
            <person name="Troendle N.J."/>
            <person name="Glenn T.C."/>
            <person name="Mahmud O."/>
            <person name="Louha S."/>
            <person name="Chalopin D."/>
            <person name="Bennetzen J.L."/>
            <person name="Mauricio R."/>
        </authorList>
    </citation>
    <scope>NUCLEOTIDE SEQUENCE [LARGE SCALE GENOMIC DNA]</scope>
    <source>
        <strain evidence="2">NE01/NJP1002.9</strain>
        <tissue evidence="2">Muscle</tissue>
    </source>
</reference>
<accession>A0A315W2I3</accession>
<sequence>MSAVCRSLNGPPLIFSSSVMVVLFTSSLCVCVCVFVSAVSSSQSLEMMRPLAGIGCTDSLRRLCDVAANRSVGSTRAAAALPVDFRPHHTSSLPKTEKTKRATLKTLAPDSKGGSSVTRTRPARRRLGLRFFVSSWQTDLYRVQQICLSVLKRFRGFICQL</sequence>
<gene>
    <name evidence="2" type="ORF">CCH79_00018135</name>
</gene>
<comment type="caution">
    <text evidence="2">The sequence shown here is derived from an EMBL/GenBank/DDBJ whole genome shotgun (WGS) entry which is preliminary data.</text>
</comment>
<proteinExistence type="predicted"/>
<keyword evidence="1" id="KW-0812">Transmembrane</keyword>
<feature type="non-terminal residue" evidence="2">
    <location>
        <position position="161"/>
    </location>
</feature>
<keyword evidence="3" id="KW-1185">Reference proteome</keyword>
<evidence type="ECO:0000313" key="3">
    <source>
        <dbReference type="Proteomes" id="UP000250572"/>
    </source>
</evidence>
<keyword evidence="1" id="KW-0472">Membrane</keyword>
<dbReference type="EMBL" id="NHOQ01000520">
    <property type="protein sequence ID" value="PWA29879.1"/>
    <property type="molecule type" value="Genomic_DNA"/>
</dbReference>
<evidence type="ECO:0000256" key="1">
    <source>
        <dbReference type="SAM" id="Phobius"/>
    </source>
</evidence>
<name>A0A315W2I3_GAMAF</name>
<protein>
    <submittedName>
        <fullName evidence="2">Uncharacterized protein</fullName>
    </submittedName>
</protein>
<evidence type="ECO:0000313" key="2">
    <source>
        <dbReference type="EMBL" id="PWA29879.1"/>
    </source>
</evidence>
<feature type="transmembrane region" description="Helical" evidence="1">
    <location>
        <begin position="12"/>
        <end position="39"/>
    </location>
</feature>
<organism evidence="2 3">
    <name type="scientific">Gambusia affinis</name>
    <name type="common">Western mosquitofish</name>
    <name type="synonym">Heterandria affinis</name>
    <dbReference type="NCBI Taxonomy" id="33528"/>
    <lineage>
        <taxon>Eukaryota</taxon>
        <taxon>Metazoa</taxon>
        <taxon>Chordata</taxon>
        <taxon>Craniata</taxon>
        <taxon>Vertebrata</taxon>
        <taxon>Euteleostomi</taxon>
        <taxon>Actinopterygii</taxon>
        <taxon>Neopterygii</taxon>
        <taxon>Teleostei</taxon>
        <taxon>Neoteleostei</taxon>
        <taxon>Acanthomorphata</taxon>
        <taxon>Ovalentaria</taxon>
        <taxon>Atherinomorphae</taxon>
        <taxon>Cyprinodontiformes</taxon>
        <taxon>Poeciliidae</taxon>
        <taxon>Poeciliinae</taxon>
        <taxon>Gambusia</taxon>
    </lineage>
</organism>
<dbReference type="AlphaFoldDB" id="A0A315W2I3"/>
<keyword evidence="1" id="KW-1133">Transmembrane helix</keyword>